<feature type="compositionally biased region" description="Basic and acidic residues" evidence="1">
    <location>
        <begin position="644"/>
        <end position="668"/>
    </location>
</feature>
<dbReference type="RefSeq" id="WP_271277698.1">
    <property type="nucleotide sequence ID" value="NZ_BAABFD010000028.1"/>
</dbReference>
<sequence length="822" mass="90735">MVDASEIQARINAVLDARRARQAQAEESYTAWEALRQAFADLVVLAEEARRDAAAHELSPGLNTALRAFLDEGDARSVLAELTEAAGQLQAVRGRTSRTTLNIGVVGQTQMGKSTLLRAISGLDRLPVDVLPTSRDSLPTTATRSRISNSDTARAEVVLRDFAEFRDVYLRPRHDALGLSLPYTITEFARYRYPAWEDYRSDPRSAGRDLTAAPEHLRRLHEARASLRSYEPHLVRDQVREIPLDQVAAHVSYPPASGPVDAPRPYLAVRDVRIYCPFPNNPVRDLTLIDLPGTQERGIDVAQQFMQDLRNEVDLLLQIKRPRQTTVHFSESDTEIQRLARAASAGAAIGDFMIILLNHDAEHTDLTRSQFDTATQQARGAVGMHGIQVLTADVVQEHEVRERVLVPVLSHLAARLATMDQAAFGAAREGTEAAGRRAVEAVAGLAEALRRENVALPTEDALVSELVTRLRRGLSDALGDIADDYLRRVQEGRRTDELDAAVEKAVEEVRAWMAAGFGHSAPGEWLSEVRSDAKMLRLDTVEQEFIRSRHYVSDTFKKVVDASMDQAIVELQQQVTEALWSHLPEETLPERRSLTVLAESLRGDGHVALATTVADLADLSTGYGVRSLFLRIVQPIVMDIDVRGKIPGGHAREGSSYDPPREDARRTDPDDDVPTWARKKGTGSDSRPAPEEDFVDHRTEGLTVEAALKVVSTRQRAEETAQWVSETLTDMVEQALGRLREELETESATAVRALYACADQFFDGVLRGQRTKQELRDLCRAALDRTPPGDGPARLAALLRALAAGGTAVRDSYDAYERASIG</sequence>
<accession>A0ABT4T1M5</accession>
<name>A0ABT4T1M5_9ACTN</name>
<protein>
    <recommendedName>
        <fullName evidence="4">Dynamin family protein</fullName>
    </recommendedName>
</protein>
<reference evidence="2 3" key="1">
    <citation type="submission" date="2022-11" db="EMBL/GenBank/DDBJ databases">
        <title>Nonomuraea corallina sp. nov., a new species of the genus Nonomuraea isolated from sea side sediment in Thai sea.</title>
        <authorList>
            <person name="Ngamcharungchit C."/>
            <person name="Matsumoto A."/>
            <person name="Suriyachadkun C."/>
            <person name="Panbangred W."/>
            <person name="Inahashi Y."/>
            <person name="Intra B."/>
        </authorList>
    </citation>
    <scope>NUCLEOTIDE SEQUENCE [LARGE SCALE GENOMIC DNA]</scope>
    <source>
        <strain evidence="2 3">DSM 43553</strain>
    </source>
</reference>
<evidence type="ECO:0000313" key="3">
    <source>
        <dbReference type="Proteomes" id="UP001212498"/>
    </source>
</evidence>
<keyword evidence="3" id="KW-1185">Reference proteome</keyword>
<comment type="caution">
    <text evidence="2">The sequence shown here is derived from an EMBL/GenBank/DDBJ whole genome shotgun (WGS) entry which is preliminary data.</text>
</comment>
<dbReference type="InterPro" id="IPR027417">
    <property type="entry name" value="P-loop_NTPase"/>
</dbReference>
<evidence type="ECO:0000256" key="1">
    <source>
        <dbReference type="SAM" id="MobiDB-lite"/>
    </source>
</evidence>
<proteinExistence type="predicted"/>
<feature type="region of interest" description="Disordered" evidence="1">
    <location>
        <begin position="644"/>
        <end position="693"/>
    </location>
</feature>
<gene>
    <name evidence="2" type="ORF">OUY24_22525</name>
</gene>
<organism evidence="2 3">
    <name type="scientific">Nonomuraea ferruginea</name>
    <dbReference type="NCBI Taxonomy" id="46174"/>
    <lineage>
        <taxon>Bacteria</taxon>
        <taxon>Bacillati</taxon>
        <taxon>Actinomycetota</taxon>
        <taxon>Actinomycetes</taxon>
        <taxon>Streptosporangiales</taxon>
        <taxon>Streptosporangiaceae</taxon>
        <taxon>Nonomuraea</taxon>
    </lineage>
</organism>
<dbReference type="EMBL" id="JAPNUD010000066">
    <property type="protein sequence ID" value="MDA0643412.1"/>
    <property type="molecule type" value="Genomic_DNA"/>
</dbReference>
<dbReference type="SUPFAM" id="SSF52540">
    <property type="entry name" value="P-loop containing nucleoside triphosphate hydrolases"/>
    <property type="match status" value="1"/>
</dbReference>
<dbReference type="Gene3D" id="3.40.50.300">
    <property type="entry name" value="P-loop containing nucleotide triphosphate hydrolases"/>
    <property type="match status" value="1"/>
</dbReference>
<evidence type="ECO:0008006" key="4">
    <source>
        <dbReference type="Google" id="ProtNLM"/>
    </source>
</evidence>
<dbReference type="Proteomes" id="UP001212498">
    <property type="component" value="Unassembled WGS sequence"/>
</dbReference>
<evidence type="ECO:0000313" key="2">
    <source>
        <dbReference type="EMBL" id="MDA0643412.1"/>
    </source>
</evidence>